<organism evidence="3 4">
    <name type="scientific">Juglans regia</name>
    <name type="common">English walnut</name>
    <dbReference type="NCBI Taxonomy" id="51240"/>
    <lineage>
        <taxon>Eukaryota</taxon>
        <taxon>Viridiplantae</taxon>
        <taxon>Streptophyta</taxon>
        <taxon>Embryophyta</taxon>
        <taxon>Tracheophyta</taxon>
        <taxon>Spermatophyta</taxon>
        <taxon>Magnoliopsida</taxon>
        <taxon>eudicotyledons</taxon>
        <taxon>Gunneridae</taxon>
        <taxon>Pentapetalae</taxon>
        <taxon>rosids</taxon>
        <taxon>fabids</taxon>
        <taxon>Fagales</taxon>
        <taxon>Juglandaceae</taxon>
        <taxon>Juglans</taxon>
    </lineage>
</organism>
<feature type="non-terminal residue" evidence="3">
    <location>
        <position position="1"/>
    </location>
</feature>
<reference evidence="3" key="2">
    <citation type="submission" date="2020-03" db="EMBL/GenBank/DDBJ databases">
        <title>Walnut 2.0.</title>
        <authorList>
            <person name="Marrano A."/>
            <person name="Britton M."/>
            <person name="Zimin A.V."/>
            <person name="Zaini P.A."/>
            <person name="Workman R."/>
            <person name="Puiu D."/>
            <person name="Bianco L."/>
            <person name="Allen B.J."/>
            <person name="Troggio M."/>
            <person name="Leslie C.A."/>
            <person name="Timp W."/>
            <person name="Dendekar A."/>
            <person name="Salzberg S.L."/>
            <person name="Neale D.B."/>
        </authorList>
    </citation>
    <scope>NUCLEOTIDE SEQUENCE</scope>
    <source>
        <tissue evidence="3">Leaves</tissue>
    </source>
</reference>
<protein>
    <submittedName>
        <fullName evidence="3">Uncharacterized protein</fullName>
    </submittedName>
</protein>
<comment type="caution">
    <text evidence="3">The sequence shown here is derived from an EMBL/GenBank/DDBJ whole genome shotgun (WGS) entry which is preliminary data.</text>
</comment>
<feature type="transmembrane region" description="Helical" evidence="2">
    <location>
        <begin position="33"/>
        <end position="53"/>
    </location>
</feature>
<feature type="compositionally biased region" description="Basic and acidic residues" evidence="1">
    <location>
        <begin position="83"/>
        <end position="95"/>
    </location>
</feature>
<dbReference type="PANTHER" id="PTHR36595">
    <property type="entry name" value="TRANSMEMBRANE PROTEIN"/>
    <property type="match status" value="1"/>
</dbReference>
<dbReference type="Proteomes" id="UP000619265">
    <property type="component" value="Unassembled WGS sequence"/>
</dbReference>
<dbReference type="EMBL" id="LIHL02000001">
    <property type="protein sequence ID" value="KAF5480291.1"/>
    <property type="molecule type" value="Genomic_DNA"/>
</dbReference>
<gene>
    <name evidence="3" type="ORF">F2P56_001053</name>
</gene>
<proteinExistence type="predicted"/>
<evidence type="ECO:0000256" key="1">
    <source>
        <dbReference type="SAM" id="MobiDB-lite"/>
    </source>
</evidence>
<sequence>AVAISLILFQLFFLLLIFTTTMFDSMLELMSRAASNSLFIFCFFNLIIAVILVGSKSSPNLDKEVEIPVSVIINTSTYKKQGRKSEQLFDGKESSRNANELSYSLQEAAPDADKEEKDNSDHDNKDVDKDGEDHDELRRRVEEFIEKVNKGWKEEFWHGKSAISAAM</sequence>
<name>A0A834DA63_JUGRE</name>
<dbReference type="AlphaFoldDB" id="A0A834DA63"/>
<accession>A0A834DA63</accession>
<dbReference type="Gramene" id="Jr01_11280_p1">
    <property type="protein sequence ID" value="cds.Jr01_11280_p1"/>
    <property type="gene ID" value="Jr01_11280"/>
</dbReference>
<feature type="compositionally biased region" description="Basic and acidic residues" evidence="1">
    <location>
        <begin position="111"/>
        <end position="135"/>
    </location>
</feature>
<reference evidence="3" key="1">
    <citation type="submission" date="2015-10" db="EMBL/GenBank/DDBJ databases">
        <authorList>
            <person name="Martinez-Garcia P.J."/>
            <person name="Crepeau M.W."/>
            <person name="Puiu D."/>
            <person name="Gonzalez-Ibeas D."/>
            <person name="Whalen J."/>
            <person name="Stevens K."/>
            <person name="Paul R."/>
            <person name="Butterfield T."/>
            <person name="Britton M."/>
            <person name="Reagan R."/>
            <person name="Chakraborty S."/>
            <person name="Walawage S.L."/>
            <person name="Vasquez-Gross H.A."/>
            <person name="Cardeno C."/>
            <person name="Famula R."/>
            <person name="Pratt K."/>
            <person name="Kuruganti S."/>
            <person name="Aradhya M.K."/>
            <person name="Leslie C.A."/>
            <person name="Dandekar A.M."/>
            <person name="Salzberg S.L."/>
            <person name="Wegrzyn J.L."/>
            <person name="Langley C.H."/>
            <person name="Neale D.B."/>
        </authorList>
    </citation>
    <scope>NUCLEOTIDE SEQUENCE</scope>
    <source>
        <tissue evidence="3">Leaves</tissue>
    </source>
</reference>
<keyword evidence="2" id="KW-1133">Transmembrane helix</keyword>
<evidence type="ECO:0000313" key="3">
    <source>
        <dbReference type="EMBL" id="KAF5480291.1"/>
    </source>
</evidence>
<feature type="region of interest" description="Disordered" evidence="1">
    <location>
        <begin position="80"/>
        <end position="135"/>
    </location>
</feature>
<evidence type="ECO:0000313" key="4">
    <source>
        <dbReference type="Proteomes" id="UP000619265"/>
    </source>
</evidence>
<dbReference type="PANTHER" id="PTHR36595:SF1">
    <property type="entry name" value="TRANSMEMBRANE PROTEIN"/>
    <property type="match status" value="1"/>
</dbReference>
<evidence type="ECO:0000256" key="2">
    <source>
        <dbReference type="SAM" id="Phobius"/>
    </source>
</evidence>
<keyword evidence="2" id="KW-0472">Membrane</keyword>
<feature type="compositionally biased region" description="Polar residues" evidence="1">
    <location>
        <begin position="96"/>
        <end position="105"/>
    </location>
</feature>
<keyword evidence="2" id="KW-0812">Transmembrane</keyword>